<dbReference type="PANTHER" id="PTHR43708">
    <property type="entry name" value="CONSERVED EXPRESSED OXIDOREDUCTASE (EUROFUNG)"/>
    <property type="match status" value="1"/>
</dbReference>
<protein>
    <submittedName>
        <fullName evidence="3">Oxidoreductase</fullName>
    </submittedName>
</protein>
<dbReference type="Gene3D" id="3.40.50.720">
    <property type="entry name" value="NAD(P)-binding Rossmann-like Domain"/>
    <property type="match status" value="1"/>
</dbReference>
<accession>A0ABR1QLG4</accession>
<dbReference type="Pfam" id="PF22685">
    <property type="entry name" value="Gal80p_C-like"/>
    <property type="match status" value="1"/>
</dbReference>
<dbReference type="InterPro" id="IPR051317">
    <property type="entry name" value="Gfo/Idh/MocA_oxidoreduct"/>
</dbReference>
<evidence type="ECO:0000313" key="4">
    <source>
        <dbReference type="Proteomes" id="UP001391051"/>
    </source>
</evidence>
<dbReference type="InterPro" id="IPR055080">
    <property type="entry name" value="Gal80p-like_C"/>
</dbReference>
<name>A0ABR1QLG4_9PEZI</name>
<proteinExistence type="predicted"/>
<evidence type="ECO:0000259" key="2">
    <source>
        <dbReference type="Pfam" id="PF22685"/>
    </source>
</evidence>
<gene>
    <name evidence="3" type="ORF">PG986_006519</name>
</gene>
<feature type="domain" description="Gfo/Idh/MocA-like oxidoreductase N-terminal" evidence="1">
    <location>
        <begin position="4"/>
        <end position="122"/>
    </location>
</feature>
<dbReference type="RefSeq" id="XP_066702603.1">
    <property type="nucleotide sequence ID" value="XM_066842741.1"/>
</dbReference>
<dbReference type="PANTHER" id="PTHR43708:SF1">
    <property type="entry name" value="GALACTOSE_LACTOSE METABOLISM REGULATORY PROTEIN GAL80"/>
    <property type="match status" value="1"/>
</dbReference>
<dbReference type="Gene3D" id="3.30.360.10">
    <property type="entry name" value="Dihydrodipicolinate Reductase, domain 2"/>
    <property type="match status" value="1"/>
</dbReference>
<evidence type="ECO:0000313" key="3">
    <source>
        <dbReference type="EMBL" id="KAK7957297.1"/>
    </source>
</evidence>
<organism evidence="3 4">
    <name type="scientific">Apiospora aurea</name>
    <dbReference type="NCBI Taxonomy" id="335848"/>
    <lineage>
        <taxon>Eukaryota</taxon>
        <taxon>Fungi</taxon>
        <taxon>Dikarya</taxon>
        <taxon>Ascomycota</taxon>
        <taxon>Pezizomycotina</taxon>
        <taxon>Sordariomycetes</taxon>
        <taxon>Xylariomycetidae</taxon>
        <taxon>Amphisphaeriales</taxon>
        <taxon>Apiosporaceae</taxon>
        <taxon>Apiospora</taxon>
    </lineage>
</organism>
<feature type="domain" description="Gal80p-like C-terminal" evidence="2">
    <location>
        <begin position="136"/>
        <end position="283"/>
    </location>
</feature>
<comment type="caution">
    <text evidence="3">The sequence shown here is derived from an EMBL/GenBank/DDBJ whole genome shotgun (WGS) entry which is preliminary data.</text>
</comment>
<evidence type="ECO:0000259" key="1">
    <source>
        <dbReference type="Pfam" id="PF01408"/>
    </source>
</evidence>
<dbReference type="SUPFAM" id="SSF51735">
    <property type="entry name" value="NAD(P)-binding Rossmann-fold domains"/>
    <property type="match status" value="1"/>
</dbReference>
<sequence>MAPIRIGFIGLSKGGWALHSHLPYLKQTDKFEIVAIQNSSVESARDAIKLHGLPETTKAYGSPEEIANDPNVDLVVCSTRVDRHKACIVPSLEAGKDVYVEWPLGKSLADAEKIASHKKQGGLAVLGLQGRHASIISTIKDFIASGKLGDVLSSTWAGYGLMGGGVALEDVAYFADKSVGGNLLTIHSGHALDWVETALGSTFVSPKTNALMTVRRPFVKLAKADGTVLSDHHPQTAEDTIFINGVLASSVPVQYTLRGGSPFKGVPNLDWRILGTKGELRITASGVFLQIGYPDQKIEFFDATADTVAEVPIQTDEWDELPIPARNVARVYEGIAGDVEAKKLLCGFDDAVEKHRFLESLDA</sequence>
<dbReference type="Pfam" id="PF01408">
    <property type="entry name" value="GFO_IDH_MocA"/>
    <property type="match status" value="1"/>
</dbReference>
<dbReference type="InterPro" id="IPR036291">
    <property type="entry name" value="NAD(P)-bd_dom_sf"/>
</dbReference>
<dbReference type="GeneID" id="92075803"/>
<dbReference type="InterPro" id="IPR000683">
    <property type="entry name" value="Gfo/Idh/MocA-like_OxRdtase_N"/>
</dbReference>
<reference evidence="3 4" key="1">
    <citation type="submission" date="2023-01" db="EMBL/GenBank/DDBJ databases">
        <title>Analysis of 21 Apiospora genomes using comparative genomics revels a genus with tremendous synthesis potential of carbohydrate active enzymes and secondary metabolites.</title>
        <authorList>
            <person name="Sorensen T."/>
        </authorList>
    </citation>
    <scope>NUCLEOTIDE SEQUENCE [LARGE SCALE GENOMIC DNA]</scope>
    <source>
        <strain evidence="3 4">CBS 24483</strain>
    </source>
</reference>
<dbReference type="SUPFAM" id="SSF55347">
    <property type="entry name" value="Glyceraldehyde-3-phosphate dehydrogenase-like, C-terminal domain"/>
    <property type="match status" value="1"/>
</dbReference>
<dbReference type="Proteomes" id="UP001391051">
    <property type="component" value="Unassembled WGS sequence"/>
</dbReference>
<dbReference type="EMBL" id="JAQQWE010000004">
    <property type="protein sequence ID" value="KAK7957297.1"/>
    <property type="molecule type" value="Genomic_DNA"/>
</dbReference>
<keyword evidence="4" id="KW-1185">Reference proteome</keyword>